<feature type="transmembrane region" description="Helical" evidence="10">
    <location>
        <begin position="154"/>
        <end position="174"/>
    </location>
</feature>
<dbReference type="EMBL" id="JAQQLF010000005">
    <property type="protein sequence ID" value="MDC7716492.1"/>
    <property type="molecule type" value="Genomic_DNA"/>
</dbReference>
<evidence type="ECO:0000313" key="12">
    <source>
        <dbReference type="EMBL" id="MDC7716492.1"/>
    </source>
</evidence>
<accession>A0ABT5IVF4</accession>
<dbReference type="InterPro" id="IPR006121">
    <property type="entry name" value="HMA_dom"/>
</dbReference>
<evidence type="ECO:0000256" key="5">
    <source>
        <dbReference type="ARBA" id="ARBA00022741"/>
    </source>
</evidence>
<reference evidence="12 13" key="1">
    <citation type="submission" date="2023-01" db="EMBL/GenBank/DDBJ databases">
        <title>Novel species of the genus Vogesella isolated from rivers.</title>
        <authorList>
            <person name="Lu H."/>
        </authorList>
    </citation>
    <scope>NUCLEOTIDE SEQUENCE [LARGE SCALE GENOMIC DNA]</scope>
    <source>
        <strain evidence="12 13">DC21W</strain>
    </source>
</reference>
<keyword evidence="9 10" id="KW-0472">Membrane</keyword>
<keyword evidence="10" id="KW-1003">Cell membrane</keyword>
<dbReference type="NCBIfam" id="TIGR01494">
    <property type="entry name" value="ATPase_P-type"/>
    <property type="match status" value="1"/>
</dbReference>
<feature type="transmembrane region" description="Helical" evidence="10">
    <location>
        <begin position="246"/>
        <end position="264"/>
    </location>
</feature>
<feature type="domain" description="HMA" evidence="11">
    <location>
        <begin position="71"/>
        <end position="136"/>
    </location>
</feature>
<dbReference type="InterPro" id="IPR017969">
    <property type="entry name" value="Heavy-metal-associated_CS"/>
</dbReference>
<dbReference type="NCBIfam" id="TIGR01525">
    <property type="entry name" value="ATPase-IB_hvy"/>
    <property type="match status" value="1"/>
</dbReference>
<feature type="transmembrane region" description="Helical" evidence="10">
    <location>
        <begin position="427"/>
        <end position="457"/>
    </location>
</feature>
<dbReference type="InterPro" id="IPR036163">
    <property type="entry name" value="HMA_dom_sf"/>
</dbReference>
<dbReference type="InterPro" id="IPR023299">
    <property type="entry name" value="ATPase_P-typ_cyto_dom_N"/>
</dbReference>
<dbReference type="PROSITE" id="PS01047">
    <property type="entry name" value="HMA_1"/>
    <property type="match status" value="1"/>
</dbReference>
<dbReference type="Pfam" id="PF00122">
    <property type="entry name" value="E1-E2_ATPase"/>
    <property type="match status" value="1"/>
</dbReference>
<evidence type="ECO:0000256" key="9">
    <source>
        <dbReference type="ARBA" id="ARBA00023136"/>
    </source>
</evidence>
<feature type="transmembrane region" description="Helical" evidence="10">
    <location>
        <begin position="398"/>
        <end position="421"/>
    </location>
</feature>
<dbReference type="SUPFAM" id="SSF81653">
    <property type="entry name" value="Calcium ATPase, transduction domain A"/>
    <property type="match status" value="1"/>
</dbReference>
<dbReference type="InterPro" id="IPR036412">
    <property type="entry name" value="HAD-like_sf"/>
</dbReference>
<dbReference type="SFLD" id="SFLDF00027">
    <property type="entry name" value="p-type_atpase"/>
    <property type="match status" value="1"/>
</dbReference>
<dbReference type="SUPFAM" id="SSF56784">
    <property type="entry name" value="HAD-like"/>
    <property type="match status" value="1"/>
</dbReference>
<dbReference type="PROSITE" id="PS01229">
    <property type="entry name" value="COF_2"/>
    <property type="match status" value="1"/>
</dbReference>
<evidence type="ECO:0000256" key="1">
    <source>
        <dbReference type="ARBA" id="ARBA00004127"/>
    </source>
</evidence>
<organism evidence="12 13">
    <name type="scientific">Vogesella aquatica</name>
    <dbReference type="NCBI Taxonomy" id="2984206"/>
    <lineage>
        <taxon>Bacteria</taxon>
        <taxon>Pseudomonadati</taxon>
        <taxon>Pseudomonadota</taxon>
        <taxon>Betaproteobacteria</taxon>
        <taxon>Neisseriales</taxon>
        <taxon>Chromobacteriaceae</taxon>
        <taxon>Vogesella</taxon>
    </lineage>
</organism>
<evidence type="ECO:0000256" key="3">
    <source>
        <dbReference type="ARBA" id="ARBA00022692"/>
    </source>
</evidence>
<dbReference type="InterPro" id="IPR044492">
    <property type="entry name" value="P_typ_ATPase_HD_dom"/>
</dbReference>
<evidence type="ECO:0000256" key="7">
    <source>
        <dbReference type="ARBA" id="ARBA00022967"/>
    </source>
</evidence>
<dbReference type="Gene3D" id="3.40.1110.10">
    <property type="entry name" value="Calcium-transporting ATPase, cytoplasmic domain N"/>
    <property type="match status" value="1"/>
</dbReference>
<evidence type="ECO:0000256" key="2">
    <source>
        <dbReference type="ARBA" id="ARBA00006024"/>
    </source>
</evidence>
<dbReference type="InterPro" id="IPR027256">
    <property type="entry name" value="P-typ_ATPase_IB"/>
</dbReference>
<keyword evidence="3 10" id="KW-0812">Transmembrane</keyword>
<feature type="transmembrane region" description="Helical" evidence="10">
    <location>
        <begin position="734"/>
        <end position="753"/>
    </location>
</feature>
<evidence type="ECO:0000256" key="8">
    <source>
        <dbReference type="ARBA" id="ARBA00022989"/>
    </source>
</evidence>
<feature type="transmembrane region" description="Helical" evidence="10">
    <location>
        <begin position="216"/>
        <end position="240"/>
    </location>
</feature>
<dbReference type="PROSITE" id="PS00154">
    <property type="entry name" value="ATPASE_E1_E2"/>
    <property type="match status" value="1"/>
</dbReference>
<dbReference type="PRINTS" id="PR00943">
    <property type="entry name" value="CUATPASE"/>
</dbReference>
<dbReference type="SFLD" id="SFLDG00002">
    <property type="entry name" value="C1.7:_P-type_atpase_like"/>
    <property type="match status" value="1"/>
</dbReference>
<dbReference type="InterPro" id="IPR008250">
    <property type="entry name" value="ATPase_P-typ_transduc_dom_A_sf"/>
</dbReference>
<sequence length="780" mass="80845">MNTAHLHLPVSGMSCAACALRIEKVLNRLPGVAASVSFASESADLDYDPVQTTAQQVLDAIARAGFTVPDTVLTLVLSGMSCAACGQRIEKVLNRQPGVQASVNMASETAQLRFACGLYNPEQLVAVVQGAGFGASVLDDAAPATPQHDERRELAWFALALLLTLPFAGEMVAMLGGGHHGWLPRAWQLALSAPVQFIVGWRFYRGAYHALRSGAANMDVLVALGTSVAWLLSAWVTLAADHSQHVYFEASVSVITLVLLGKLLESRAKRRTAGAIEALLALSPKTANVERDGQLHEVAIGQLLPGDVVVLRHGERLAVDGTVLAGSAVLDESALSGESLPVARGEGDTVYAGTQNAGGMLKVRATSVGQATQLAAIVRAVAQAQGSKAPIQALADRISAIFVPVVLAIATLTLLATAWWLGDWQQALIHAVAVLVIACPCALGLATPTAVMVGVGVGARRGILFRHAAALQHAANIDLLVVDKTGTLTEGKPQLTDIIALADIQPDAALTLAATLEQGAEHPLAQAIVQAAAARQLALPHVAGFAAEIGHGVCGQIAGQAYRLGEPQWALGQLPPQAAALYAQGKTVLALAEGDTPLALLALADRLRPSSAAAVTALQALGVQVVMLTGDKQATADAIAAQAGIAEVHASQRPQDKAAYIQRQQAAGRRVAMVGDGINDAPALAVADVSFAMGAGADIAIDTADVTLMHGNLQHLADALRLAHATLDKIRQNLFFAFVYNVLGIPLAALGLLNPVLAGAAMALSSVSVVSNALLLRRWR</sequence>
<name>A0ABT5IVF4_9NEIS</name>
<dbReference type="RefSeq" id="WP_272750901.1">
    <property type="nucleotide sequence ID" value="NZ_JAQQLF010000005.1"/>
</dbReference>
<feature type="transmembrane region" description="Helical" evidence="10">
    <location>
        <begin position="759"/>
        <end position="776"/>
    </location>
</feature>
<keyword evidence="4 10" id="KW-0479">Metal-binding</keyword>
<dbReference type="PRINTS" id="PR00119">
    <property type="entry name" value="CATATPASE"/>
</dbReference>
<dbReference type="InterPro" id="IPR018303">
    <property type="entry name" value="ATPase_P-typ_P_site"/>
</dbReference>
<protein>
    <submittedName>
        <fullName evidence="12">Heavy metal translocating P-type ATPase</fullName>
    </submittedName>
</protein>
<dbReference type="CDD" id="cd02094">
    <property type="entry name" value="P-type_ATPase_Cu-like"/>
    <property type="match status" value="1"/>
</dbReference>
<feature type="transmembrane region" description="Helical" evidence="10">
    <location>
        <begin position="186"/>
        <end position="204"/>
    </location>
</feature>
<keyword evidence="13" id="KW-1185">Reference proteome</keyword>
<dbReference type="CDD" id="cd00371">
    <property type="entry name" value="HMA"/>
    <property type="match status" value="2"/>
</dbReference>
<keyword evidence="5 10" id="KW-0547">Nucleotide-binding</keyword>
<dbReference type="InterPro" id="IPR023298">
    <property type="entry name" value="ATPase_P-typ_TM_dom_sf"/>
</dbReference>
<dbReference type="Gene3D" id="3.40.50.1000">
    <property type="entry name" value="HAD superfamily/HAD-like"/>
    <property type="match status" value="1"/>
</dbReference>
<evidence type="ECO:0000313" key="13">
    <source>
        <dbReference type="Proteomes" id="UP001219956"/>
    </source>
</evidence>
<dbReference type="SUPFAM" id="SSF81665">
    <property type="entry name" value="Calcium ATPase, transmembrane domain M"/>
    <property type="match status" value="1"/>
</dbReference>
<comment type="similarity">
    <text evidence="2 10">Belongs to the cation transport ATPase (P-type) (TC 3.A.3) family. Type IB subfamily.</text>
</comment>
<dbReference type="SFLD" id="SFLDS00003">
    <property type="entry name" value="Haloacid_Dehalogenase"/>
    <property type="match status" value="1"/>
</dbReference>
<dbReference type="SUPFAM" id="SSF55008">
    <property type="entry name" value="HMA, heavy metal-associated domain"/>
    <property type="match status" value="2"/>
</dbReference>
<dbReference type="PANTHER" id="PTHR43520">
    <property type="entry name" value="ATP7, ISOFORM B"/>
    <property type="match status" value="1"/>
</dbReference>
<keyword evidence="6 10" id="KW-0067">ATP-binding</keyword>
<evidence type="ECO:0000256" key="10">
    <source>
        <dbReference type="RuleBase" id="RU362081"/>
    </source>
</evidence>
<dbReference type="Pfam" id="PF00403">
    <property type="entry name" value="HMA"/>
    <property type="match status" value="2"/>
</dbReference>
<dbReference type="PROSITE" id="PS50846">
    <property type="entry name" value="HMA_2"/>
    <property type="match status" value="2"/>
</dbReference>
<keyword evidence="7" id="KW-1278">Translocase</keyword>
<dbReference type="NCBIfam" id="TIGR01512">
    <property type="entry name" value="ATPase-IB2_Cd"/>
    <property type="match status" value="1"/>
</dbReference>
<feature type="domain" description="HMA" evidence="11">
    <location>
        <begin position="4"/>
        <end position="69"/>
    </location>
</feature>
<dbReference type="NCBIfam" id="TIGR01511">
    <property type="entry name" value="ATPase-IB1_Cu"/>
    <property type="match status" value="1"/>
</dbReference>
<gene>
    <name evidence="12" type="ORF">PQU95_04580</name>
</gene>
<evidence type="ECO:0000256" key="4">
    <source>
        <dbReference type="ARBA" id="ARBA00022723"/>
    </source>
</evidence>
<dbReference type="Pfam" id="PF00702">
    <property type="entry name" value="Hydrolase"/>
    <property type="match status" value="1"/>
</dbReference>
<dbReference type="Gene3D" id="3.30.70.100">
    <property type="match status" value="2"/>
</dbReference>
<dbReference type="InterPro" id="IPR059000">
    <property type="entry name" value="ATPase_P-type_domA"/>
</dbReference>
<comment type="caution">
    <text evidence="12">The sequence shown here is derived from an EMBL/GenBank/DDBJ whole genome shotgun (WGS) entry which is preliminary data.</text>
</comment>
<evidence type="ECO:0000256" key="6">
    <source>
        <dbReference type="ARBA" id="ARBA00022840"/>
    </source>
</evidence>
<dbReference type="Proteomes" id="UP001219956">
    <property type="component" value="Unassembled WGS sequence"/>
</dbReference>
<comment type="subcellular location">
    <subcellularLocation>
        <location evidence="10">Cell membrane</location>
    </subcellularLocation>
    <subcellularLocation>
        <location evidence="1">Endomembrane system</location>
        <topology evidence="1">Multi-pass membrane protein</topology>
    </subcellularLocation>
</comment>
<keyword evidence="8 10" id="KW-1133">Transmembrane helix</keyword>
<dbReference type="Gene3D" id="2.70.150.10">
    <property type="entry name" value="Calcium-transporting ATPase, cytoplasmic transduction domain A"/>
    <property type="match status" value="1"/>
</dbReference>
<dbReference type="InterPro" id="IPR001757">
    <property type="entry name" value="P_typ_ATPase"/>
</dbReference>
<proteinExistence type="inferred from homology"/>
<dbReference type="InterPro" id="IPR023214">
    <property type="entry name" value="HAD_sf"/>
</dbReference>
<dbReference type="PANTHER" id="PTHR43520:SF8">
    <property type="entry name" value="P-TYPE CU(+) TRANSPORTER"/>
    <property type="match status" value="1"/>
</dbReference>
<evidence type="ECO:0000259" key="11">
    <source>
        <dbReference type="PROSITE" id="PS50846"/>
    </source>
</evidence>